<proteinExistence type="predicted"/>
<name>A0A6J5NQB7_9CAUD</name>
<evidence type="ECO:0000313" key="1">
    <source>
        <dbReference type="EMBL" id="CAB4161539.1"/>
    </source>
</evidence>
<organism evidence="1">
    <name type="scientific">uncultured Caudovirales phage</name>
    <dbReference type="NCBI Taxonomy" id="2100421"/>
    <lineage>
        <taxon>Viruses</taxon>
        <taxon>Duplodnaviria</taxon>
        <taxon>Heunggongvirae</taxon>
        <taxon>Uroviricota</taxon>
        <taxon>Caudoviricetes</taxon>
        <taxon>Peduoviridae</taxon>
        <taxon>Maltschvirus</taxon>
        <taxon>Maltschvirus maltsch</taxon>
    </lineage>
</organism>
<accession>A0A6J5NQB7</accession>
<protein>
    <recommendedName>
        <fullName evidence="2">Homeodomain-like domain containing protein</fullName>
    </recommendedName>
</protein>
<gene>
    <name evidence="1" type="ORF">UFOVP731_61</name>
</gene>
<reference evidence="1" key="1">
    <citation type="submission" date="2020-04" db="EMBL/GenBank/DDBJ databases">
        <authorList>
            <person name="Chiriac C."/>
            <person name="Salcher M."/>
            <person name="Ghai R."/>
            <person name="Kavagutti S V."/>
        </authorList>
    </citation>
    <scope>NUCLEOTIDE SEQUENCE</scope>
</reference>
<sequence>MAGKPKFTSARITETLIRCKGLIYLAAKELRCDPSTIHRRIQRNEKLKAVVERERGEFCDTAELALLQAVLRGEAWAVCFTLKTQAKHRGYVERSEVRQESRVTLTTSAEALTDDELAAIATGRGKITNTTQDSET</sequence>
<dbReference type="EMBL" id="LR796705">
    <property type="protein sequence ID" value="CAB4161539.1"/>
    <property type="molecule type" value="Genomic_DNA"/>
</dbReference>
<evidence type="ECO:0008006" key="2">
    <source>
        <dbReference type="Google" id="ProtNLM"/>
    </source>
</evidence>